<dbReference type="OrthoDB" id="6983824at2"/>
<accession>F1TIL6</accession>
<proteinExistence type="predicted"/>
<reference evidence="1" key="2">
    <citation type="submission" date="2011-01" db="EMBL/GenBank/DDBJ databases">
        <title>The Non-contiguous Finished genome of Clostridium papyrosolvens.</title>
        <authorList>
            <person name="Lucas S."/>
            <person name="Copeland A."/>
            <person name="Lapidus A."/>
            <person name="Cheng J.-F."/>
            <person name="Goodwin L."/>
            <person name="Pitluck S."/>
            <person name="Misra M."/>
            <person name="Chertkov O."/>
            <person name="Detter J.C."/>
            <person name="Han C."/>
            <person name="Tapia R."/>
            <person name="Land M."/>
            <person name="Hauser L."/>
            <person name="Kyrpides N."/>
            <person name="Ivanova N."/>
            <person name="Pagani I."/>
            <person name="Mouttaki H."/>
            <person name="He Z."/>
            <person name="Zhou J."/>
            <person name="Hemme C.L."/>
            <person name="Woyke T."/>
        </authorList>
    </citation>
    <scope>NUCLEOTIDE SEQUENCE [LARGE SCALE GENOMIC DNA]</scope>
    <source>
        <strain evidence="1">DSM 2782</strain>
    </source>
</reference>
<keyword evidence="2" id="KW-1185">Reference proteome</keyword>
<dbReference type="RefSeq" id="WP_004622510.1">
    <property type="nucleotide sequence ID" value="NZ_ACXX02000020.1"/>
</dbReference>
<name>F1TIL6_9FIRM</name>
<gene>
    <name evidence="1" type="ORF">Cpap_0202</name>
</gene>
<dbReference type="STRING" id="588581.Cpap_0202"/>
<dbReference type="Proteomes" id="UP000003860">
    <property type="component" value="Unassembled WGS sequence"/>
</dbReference>
<evidence type="ECO:0000313" key="2">
    <source>
        <dbReference type="Proteomes" id="UP000003860"/>
    </source>
</evidence>
<organism evidence="1 2">
    <name type="scientific">Ruminiclostridium papyrosolvens DSM 2782</name>
    <dbReference type="NCBI Taxonomy" id="588581"/>
    <lineage>
        <taxon>Bacteria</taxon>
        <taxon>Bacillati</taxon>
        <taxon>Bacillota</taxon>
        <taxon>Clostridia</taxon>
        <taxon>Eubacteriales</taxon>
        <taxon>Oscillospiraceae</taxon>
        <taxon>Ruminiclostridium</taxon>
    </lineage>
</organism>
<dbReference type="EMBL" id="ACXX02000020">
    <property type="protein sequence ID" value="EGD45833.1"/>
    <property type="molecule type" value="Genomic_DNA"/>
</dbReference>
<comment type="caution">
    <text evidence="1">The sequence shown here is derived from an EMBL/GenBank/DDBJ whole genome shotgun (WGS) entry which is preliminary data.</text>
</comment>
<reference evidence="1" key="1">
    <citation type="submission" date="2009-07" db="EMBL/GenBank/DDBJ databases">
        <authorList>
            <consortium name="US DOE Joint Genome Institute (JGI-PGF)"/>
            <person name="Lucas S."/>
            <person name="Copeland A."/>
            <person name="Lapidus A."/>
            <person name="Glavina del Rio T."/>
            <person name="Tice H."/>
            <person name="Bruce D."/>
            <person name="Goodwin L."/>
            <person name="Pitluck S."/>
            <person name="Larimer F."/>
            <person name="Land M.L."/>
            <person name="Mouttaki H."/>
            <person name="He Z."/>
            <person name="Zhou J."/>
            <person name="Hemme C.L."/>
        </authorList>
    </citation>
    <scope>NUCLEOTIDE SEQUENCE [LARGE SCALE GENOMIC DNA]</scope>
    <source>
        <strain evidence="1">DSM 2782</strain>
    </source>
</reference>
<sequence>MNVFKTLDGKEYELTVENYEQHSHKSKPYYHDKKRYKSPHFALCPMCNNPIQVINLYKDEYVEEITGRKGLHARHFTKNIEGLAEYNKSQYESCPLHKPINFKLIEVRHDDIVNEEIKKIIEANLKSIINDIKNISGILFKNVNLEKKIDNYIEMRNYAYTHTNKYNIPYSILYTSDSFDLFGRKISDNGMGEKIEQAILHKSKFFTVQAKQIVKKVSEYVFIRLLVTKHKISTSGEQTMLLSIEEGNNKQLGIFFKEEILLKQFVYHKLS</sequence>
<dbReference type="eggNOG" id="ENOG5032NU8">
    <property type="taxonomic scope" value="Bacteria"/>
</dbReference>
<evidence type="ECO:0000313" key="1">
    <source>
        <dbReference type="EMBL" id="EGD45833.1"/>
    </source>
</evidence>
<dbReference type="AlphaFoldDB" id="F1TIL6"/>
<protein>
    <submittedName>
        <fullName evidence="1">Uncharacterized protein</fullName>
    </submittedName>
</protein>